<keyword evidence="3" id="KW-1185">Reference proteome</keyword>
<dbReference type="PANTHER" id="PTHR40763">
    <property type="entry name" value="MEMBRANE PROTEIN-RELATED"/>
    <property type="match status" value="1"/>
</dbReference>
<name>D5PF36_9MYCO</name>
<protein>
    <recommendedName>
        <fullName evidence="1">DUF1707 domain-containing protein</fullName>
    </recommendedName>
</protein>
<reference evidence="2 3" key="1">
    <citation type="submission" date="2010-04" db="EMBL/GenBank/DDBJ databases">
        <authorList>
            <person name="Muzny D."/>
            <person name="Qin X."/>
            <person name="Deng J."/>
            <person name="Jiang H."/>
            <person name="Liu Y."/>
            <person name="Qu J."/>
            <person name="Song X.-Z."/>
            <person name="Zhang L."/>
            <person name="Thornton R."/>
            <person name="Coyle M."/>
            <person name="Francisco L."/>
            <person name="Jackson L."/>
            <person name="Javaid M."/>
            <person name="Korchina V."/>
            <person name="Kovar C."/>
            <person name="Mata R."/>
            <person name="Mathew T."/>
            <person name="Ngo R."/>
            <person name="Nguyen L."/>
            <person name="Nguyen N."/>
            <person name="Okwuonu G."/>
            <person name="Ongeri F."/>
            <person name="Pham C."/>
            <person name="Simmons D."/>
            <person name="Wilczek-Boney K."/>
            <person name="Hale W."/>
            <person name="Jakkamsetti A."/>
            <person name="Pham P."/>
            <person name="Ruth R."/>
            <person name="San Lucas F."/>
            <person name="Warren J."/>
            <person name="Zhang J."/>
            <person name="Zhao Z."/>
            <person name="Zhou C."/>
            <person name="Zhu D."/>
            <person name="Lee S."/>
            <person name="Bess C."/>
            <person name="Blankenburg K."/>
            <person name="Forbes L."/>
            <person name="Fu Q."/>
            <person name="Gubbala S."/>
            <person name="Hirani K."/>
            <person name="Jayaseelan J.C."/>
            <person name="Lara F."/>
            <person name="Munidasa M."/>
            <person name="Palculict T."/>
            <person name="Patil S."/>
            <person name="Pu L.-L."/>
            <person name="Saada N."/>
            <person name="Tang L."/>
            <person name="Weissenberger G."/>
            <person name="Zhu Y."/>
            <person name="Hemphill L."/>
            <person name="Shang Y."/>
            <person name="Youmans B."/>
            <person name="Ayvaz T."/>
            <person name="Ross M."/>
            <person name="Santibanez J."/>
            <person name="Aqrawi P."/>
            <person name="Gross S."/>
            <person name="Joshi V."/>
            <person name="Fowler G."/>
            <person name="Nazareth L."/>
            <person name="Reid J."/>
            <person name="Worley K."/>
            <person name="Petrosino J."/>
            <person name="Highlander S."/>
            <person name="Gibbs R."/>
        </authorList>
    </citation>
    <scope>NUCLEOTIDE SEQUENCE [LARGE SCALE GENOMIC DNA]</scope>
    <source>
        <strain evidence="2 3">ATCC BAA-614</strain>
    </source>
</reference>
<evidence type="ECO:0000259" key="1">
    <source>
        <dbReference type="Pfam" id="PF08044"/>
    </source>
</evidence>
<dbReference type="HOGENOM" id="CLU_075817_0_1_11"/>
<organism evidence="2 3">
    <name type="scientific">Mycobacterium parascrofulaceum ATCC BAA-614</name>
    <dbReference type="NCBI Taxonomy" id="525368"/>
    <lineage>
        <taxon>Bacteria</taxon>
        <taxon>Bacillati</taxon>
        <taxon>Actinomycetota</taxon>
        <taxon>Actinomycetes</taxon>
        <taxon>Mycobacteriales</taxon>
        <taxon>Mycobacteriaceae</taxon>
        <taxon>Mycobacterium</taxon>
        <taxon>Mycobacterium simiae complex</taxon>
    </lineage>
</organism>
<gene>
    <name evidence="2" type="ORF">HMPREF0591_4780</name>
</gene>
<dbReference type="EMBL" id="ADNV01000329">
    <property type="protein sequence ID" value="EFG75316.1"/>
    <property type="molecule type" value="Genomic_DNA"/>
</dbReference>
<dbReference type="eggNOG" id="COG4758">
    <property type="taxonomic scope" value="Bacteria"/>
</dbReference>
<sequence>MQQKLDVVGSWVMSNSAQRDAKDTRDESSRAADTDRIQLAQLLAYAAEQGRLQMKDYEDRLTRAYAATTYEELDRLRADLPGSQINLRRGGKPNPAPSTLLLALLSGFERRGRWNVPKKLTTFAFWGNGVVDLRYADFTSTEVDIHAISIMGATKFLLPPEVNVEIHGRGVMGNFDRGVLGQGTPGAPKVKIRGFSLWGGVGIIRKARRPRG</sequence>
<accession>D5PF36</accession>
<comment type="caution">
    <text evidence="2">The sequence shown here is derived from an EMBL/GenBank/DDBJ whole genome shotgun (WGS) entry which is preliminary data.</text>
</comment>
<dbReference type="InterPro" id="IPR012551">
    <property type="entry name" value="DUF1707_SHOCT-like"/>
</dbReference>
<dbReference type="Pfam" id="PF08044">
    <property type="entry name" value="DUF1707"/>
    <property type="match status" value="1"/>
</dbReference>
<evidence type="ECO:0000313" key="3">
    <source>
        <dbReference type="Proteomes" id="UP000003653"/>
    </source>
</evidence>
<dbReference type="PANTHER" id="PTHR40763:SF4">
    <property type="entry name" value="DUF1707 DOMAIN-CONTAINING PROTEIN"/>
    <property type="match status" value="1"/>
</dbReference>
<feature type="domain" description="DUF1707" evidence="1">
    <location>
        <begin position="30"/>
        <end position="81"/>
    </location>
</feature>
<dbReference type="AlphaFoldDB" id="D5PF36"/>
<evidence type="ECO:0000313" key="2">
    <source>
        <dbReference type="EMBL" id="EFG75316.1"/>
    </source>
</evidence>
<dbReference type="Proteomes" id="UP000003653">
    <property type="component" value="Unassembled WGS sequence"/>
</dbReference>
<proteinExistence type="predicted"/>